<dbReference type="Gene3D" id="3.40.109.10">
    <property type="entry name" value="NADH Oxidase"/>
    <property type="match status" value="1"/>
</dbReference>
<name>A0A1F8EZI3_9BACT</name>
<proteinExistence type="predicted"/>
<dbReference type="SUPFAM" id="SSF55469">
    <property type="entry name" value="FMN-dependent nitroreductase-like"/>
    <property type="match status" value="1"/>
</dbReference>
<dbReference type="InterPro" id="IPR000415">
    <property type="entry name" value="Nitroreductase-like"/>
</dbReference>
<dbReference type="Proteomes" id="UP000176834">
    <property type="component" value="Unassembled WGS sequence"/>
</dbReference>
<dbReference type="GO" id="GO:0016491">
    <property type="term" value="F:oxidoreductase activity"/>
    <property type="evidence" value="ECO:0007669"/>
    <property type="project" value="InterPro"/>
</dbReference>
<sequence length="355" mass="39849">MNTKEKIIQLLNYAINAPSGGNSQPWTFKISDNKLTILSHPEKDNPVLNFRFRGTLIAQGALIENIIIAASHYDLEAMVNIASDPNDQAIAQITFNDFQVSPDPLYSSIPKRFTNRKQYRDKIIPKEILTDIFNMANVLGGSMVNTFFIGDKNKMAIAGKAASNNEIVMLENKVLHNLFFKEVIWNSYEEKIKGGSGLYIKTLELKKPQEIVFRIIRHWPMMAILKKIGLAKFIASENAKIYETGGAMGAISVNGDSHENFIMAGRVLERIWLSCAKEGINLQLMTGILFMWQKIMAGETEIFSASEVSLIKTSYEQISSAFNIKDGIITLMFRVGYSENPSAFSYKKEPIIISS</sequence>
<evidence type="ECO:0000313" key="2">
    <source>
        <dbReference type="Proteomes" id="UP000176834"/>
    </source>
</evidence>
<protein>
    <recommendedName>
        <fullName evidence="3">Nitroreductase domain-containing protein</fullName>
    </recommendedName>
</protein>
<comment type="caution">
    <text evidence="1">The sequence shown here is derived from an EMBL/GenBank/DDBJ whole genome shotgun (WGS) entry which is preliminary data.</text>
</comment>
<accession>A0A1F8EZI3</accession>
<evidence type="ECO:0008006" key="3">
    <source>
        <dbReference type="Google" id="ProtNLM"/>
    </source>
</evidence>
<dbReference type="Gene3D" id="3.40.109.30">
    <property type="entry name" value="putative nitroreductase (tm1586), domain 2"/>
    <property type="match status" value="1"/>
</dbReference>
<reference evidence="1 2" key="1">
    <citation type="journal article" date="2016" name="Nat. Commun.">
        <title>Thousands of microbial genomes shed light on interconnected biogeochemical processes in an aquifer system.</title>
        <authorList>
            <person name="Anantharaman K."/>
            <person name="Brown C.T."/>
            <person name="Hug L.A."/>
            <person name="Sharon I."/>
            <person name="Castelle C.J."/>
            <person name="Probst A.J."/>
            <person name="Thomas B.C."/>
            <person name="Singh A."/>
            <person name="Wilkins M.J."/>
            <person name="Karaoz U."/>
            <person name="Brodie E.L."/>
            <person name="Williams K.H."/>
            <person name="Hubbard S.S."/>
            <person name="Banfield J.F."/>
        </authorList>
    </citation>
    <scope>NUCLEOTIDE SEQUENCE [LARGE SCALE GENOMIC DNA]</scope>
</reference>
<dbReference type="AlphaFoldDB" id="A0A1F8EZI3"/>
<dbReference type="EMBL" id="MGJN01000020">
    <property type="protein sequence ID" value="OGN06284.1"/>
    <property type="molecule type" value="Genomic_DNA"/>
</dbReference>
<gene>
    <name evidence="1" type="ORF">A3B86_04160</name>
</gene>
<evidence type="ECO:0000313" key="1">
    <source>
        <dbReference type="EMBL" id="OGN06284.1"/>
    </source>
</evidence>
<organism evidence="1 2">
    <name type="scientific">Candidatus Yanofskybacteria bacterium RIFCSPHIGHO2_02_FULL_38_22b</name>
    <dbReference type="NCBI Taxonomy" id="1802673"/>
    <lineage>
        <taxon>Bacteria</taxon>
        <taxon>Candidatus Yanofskyibacteriota</taxon>
    </lineage>
</organism>